<dbReference type="PROSITE" id="PS51257">
    <property type="entry name" value="PROKAR_LIPOPROTEIN"/>
    <property type="match status" value="1"/>
</dbReference>
<protein>
    <submittedName>
        <fullName evidence="1">Uncharacterized protein</fullName>
    </submittedName>
</protein>
<dbReference type="OrthoDB" id="826619at2"/>
<dbReference type="InterPro" id="IPR013783">
    <property type="entry name" value="Ig-like_fold"/>
</dbReference>
<evidence type="ECO:0000313" key="1">
    <source>
        <dbReference type="EMBL" id="SMO67590.1"/>
    </source>
</evidence>
<dbReference type="InterPro" id="IPR011467">
    <property type="entry name" value="DUF1573"/>
</dbReference>
<dbReference type="EMBL" id="FXSZ01000006">
    <property type="protein sequence ID" value="SMO67590.1"/>
    <property type="molecule type" value="Genomic_DNA"/>
</dbReference>
<dbReference type="PANTHER" id="PTHR37833">
    <property type="entry name" value="LIPOPROTEIN-RELATED"/>
    <property type="match status" value="1"/>
</dbReference>
<dbReference type="RefSeq" id="WP_142603919.1">
    <property type="nucleotide sequence ID" value="NZ_FXSZ01000006.1"/>
</dbReference>
<accession>A0A521D9L5</accession>
<proteinExistence type="predicted"/>
<dbReference type="Pfam" id="PF07610">
    <property type="entry name" value="DUF1573"/>
    <property type="match status" value="1"/>
</dbReference>
<name>A0A521D9L5_9SPHI</name>
<dbReference type="Gene3D" id="2.60.40.10">
    <property type="entry name" value="Immunoglobulins"/>
    <property type="match status" value="1"/>
</dbReference>
<dbReference type="PANTHER" id="PTHR37833:SF1">
    <property type="entry name" value="SIGNAL PEPTIDE PROTEIN"/>
    <property type="match status" value="1"/>
</dbReference>
<dbReference type="Proteomes" id="UP000315971">
    <property type="component" value="Unassembled WGS sequence"/>
</dbReference>
<evidence type="ECO:0000313" key="2">
    <source>
        <dbReference type="Proteomes" id="UP000315971"/>
    </source>
</evidence>
<reference evidence="1 2" key="1">
    <citation type="submission" date="2017-05" db="EMBL/GenBank/DDBJ databases">
        <authorList>
            <person name="Varghese N."/>
            <person name="Submissions S."/>
        </authorList>
    </citation>
    <scope>NUCLEOTIDE SEQUENCE [LARGE SCALE GENOMIC DNA]</scope>
    <source>
        <strain evidence="1 2">DSM 21342</strain>
    </source>
</reference>
<sequence>MKKVAMLLIAVVLMTGCKQTSKNQASDMGNQAVDPAQQTSISFTEDHHDFGKVTDGEIVSYSYKFKNTGDKPLIISDVHASCGCTTPNWARDPIAPGQEGEIDVKFNSEGRVGMQEKLITVTANTNPVQTELHLFGEVVAK</sequence>
<organism evidence="1 2">
    <name type="scientific">Solitalea koreensis</name>
    <dbReference type="NCBI Taxonomy" id="543615"/>
    <lineage>
        <taxon>Bacteria</taxon>
        <taxon>Pseudomonadati</taxon>
        <taxon>Bacteroidota</taxon>
        <taxon>Sphingobacteriia</taxon>
        <taxon>Sphingobacteriales</taxon>
        <taxon>Sphingobacteriaceae</taxon>
        <taxon>Solitalea</taxon>
    </lineage>
</organism>
<gene>
    <name evidence="1" type="ORF">SAMN06265350_10622</name>
</gene>
<keyword evidence="2" id="KW-1185">Reference proteome</keyword>
<dbReference type="AlphaFoldDB" id="A0A521D9L5"/>